<reference evidence="8 9" key="1">
    <citation type="submission" date="2015-03" db="EMBL/GenBank/DDBJ databases">
        <authorList>
            <person name="Hassan Y."/>
            <person name="Lepp D."/>
            <person name="Li X.-Z."/>
            <person name="Zhou T."/>
        </authorList>
    </citation>
    <scope>NUCLEOTIDE SEQUENCE [LARGE SCALE GENOMIC DNA]</scope>
    <source>
        <strain evidence="8 9">IPL18</strain>
    </source>
</reference>
<feature type="binding site" evidence="6">
    <location>
        <begin position="201"/>
        <end position="202"/>
    </location>
    <ligand>
        <name>S-adenosyl-L-methionine</name>
        <dbReference type="ChEBI" id="CHEBI:59789"/>
    </ligand>
</feature>
<name>A0A0F5FFI8_9HYPH</name>
<dbReference type="InterPro" id="IPR000780">
    <property type="entry name" value="CheR_MeTrfase"/>
</dbReference>
<dbReference type="EMBL" id="JZEY01000061">
    <property type="protein sequence ID" value="KKB07611.1"/>
    <property type="molecule type" value="Genomic_DNA"/>
</dbReference>
<dbReference type="Proteomes" id="UP000033649">
    <property type="component" value="Unassembled WGS sequence"/>
</dbReference>
<dbReference type="GO" id="GO:0032259">
    <property type="term" value="P:methylation"/>
    <property type="evidence" value="ECO:0007669"/>
    <property type="project" value="UniProtKB-KW"/>
</dbReference>
<evidence type="ECO:0000256" key="1">
    <source>
        <dbReference type="ARBA" id="ARBA00001541"/>
    </source>
</evidence>
<dbReference type="Gene3D" id="3.40.50.150">
    <property type="entry name" value="Vaccinia Virus protein VP39"/>
    <property type="match status" value="1"/>
</dbReference>
<dbReference type="GO" id="GO:0008983">
    <property type="term" value="F:protein-glutamate O-methyltransferase activity"/>
    <property type="evidence" value="ECO:0007669"/>
    <property type="project" value="UniProtKB-EC"/>
</dbReference>
<gene>
    <name evidence="8" type="ORF">VE26_12965</name>
</gene>
<feature type="binding site" evidence="6">
    <location>
        <position position="78"/>
    </location>
    <ligand>
        <name>S-adenosyl-L-methionine</name>
        <dbReference type="ChEBI" id="CHEBI:59789"/>
    </ligand>
</feature>
<evidence type="ECO:0000256" key="3">
    <source>
        <dbReference type="ARBA" id="ARBA00022679"/>
    </source>
</evidence>
<keyword evidence="2 5" id="KW-0489">Methyltransferase</keyword>
<protein>
    <recommendedName>
        <fullName evidence="5">Chemotaxis protein methyltransferase</fullName>
        <ecNumber evidence="5">2.1.1.80</ecNumber>
    </recommendedName>
</protein>
<evidence type="ECO:0000256" key="6">
    <source>
        <dbReference type="PIRSR" id="PIRSR000410-1"/>
    </source>
</evidence>
<dbReference type="RefSeq" id="WP_046105641.1">
    <property type="nucleotide sequence ID" value="NZ_JZEY01000061.1"/>
</dbReference>
<dbReference type="PRINTS" id="PR00996">
    <property type="entry name" value="CHERMTFRASE"/>
</dbReference>
<feature type="binding site" evidence="6">
    <location>
        <begin position="218"/>
        <end position="219"/>
    </location>
    <ligand>
        <name>S-adenosyl-L-methionine</name>
        <dbReference type="ChEBI" id="CHEBI:59789"/>
    </ligand>
</feature>
<dbReference type="InterPro" id="IPR050903">
    <property type="entry name" value="Bact_Chemotaxis_MeTrfase"/>
</dbReference>
<organism evidence="8 9">
    <name type="scientific">Devosia chinhatensis</name>
    <dbReference type="NCBI Taxonomy" id="429727"/>
    <lineage>
        <taxon>Bacteria</taxon>
        <taxon>Pseudomonadati</taxon>
        <taxon>Pseudomonadota</taxon>
        <taxon>Alphaproteobacteria</taxon>
        <taxon>Hyphomicrobiales</taxon>
        <taxon>Devosiaceae</taxon>
        <taxon>Devosia</taxon>
    </lineage>
</organism>
<dbReference type="InterPro" id="IPR036804">
    <property type="entry name" value="CheR_N_sf"/>
</dbReference>
<dbReference type="PIRSF" id="PIRSF000410">
    <property type="entry name" value="CheR"/>
    <property type="match status" value="1"/>
</dbReference>
<feature type="binding site" evidence="6">
    <location>
        <position position="84"/>
    </location>
    <ligand>
        <name>S-adenosyl-L-methionine</name>
        <dbReference type="ChEBI" id="CHEBI:59789"/>
    </ligand>
</feature>
<dbReference type="InterPro" id="IPR026024">
    <property type="entry name" value="Chemotaxis_MeTrfase_CheR"/>
</dbReference>
<dbReference type="InterPro" id="IPR029063">
    <property type="entry name" value="SAM-dependent_MTases_sf"/>
</dbReference>
<feature type="binding site" evidence="6">
    <location>
        <position position="121"/>
    </location>
    <ligand>
        <name>S-adenosyl-L-methionine</name>
        <dbReference type="ChEBI" id="CHEBI:59789"/>
    </ligand>
</feature>
<feature type="binding site" evidence="6">
    <location>
        <position position="80"/>
    </location>
    <ligand>
        <name>S-adenosyl-L-methionine</name>
        <dbReference type="ChEBI" id="CHEBI:59789"/>
    </ligand>
</feature>
<proteinExistence type="predicted"/>
<dbReference type="OrthoDB" id="9816309at2"/>
<keyword evidence="3 5" id="KW-0808">Transferase</keyword>
<dbReference type="PANTHER" id="PTHR24422">
    <property type="entry name" value="CHEMOTAXIS PROTEIN METHYLTRANSFERASE"/>
    <property type="match status" value="1"/>
</dbReference>
<dbReference type="Pfam" id="PF03705">
    <property type="entry name" value="CheR_N"/>
    <property type="match status" value="1"/>
</dbReference>
<evidence type="ECO:0000259" key="7">
    <source>
        <dbReference type="PROSITE" id="PS50123"/>
    </source>
</evidence>
<comment type="function">
    <text evidence="5">Methylation of the membrane-bound methyl-accepting chemotaxis proteins (MCP) to form gamma-glutamyl methyl ester residues in MCP.</text>
</comment>
<dbReference type="SUPFAM" id="SSF53335">
    <property type="entry name" value="S-adenosyl-L-methionine-dependent methyltransferases"/>
    <property type="match status" value="1"/>
</dbReference>
<evidence type="ECO:0000313" key="9">
    <source>
        <dbReference type="Proteomes" id="UP000033649"/>
    </source>
</evidence>
<dbReference type="InterPro" id="IPR022642">
    <property type="entry name" value="CheR_C"/>
</dbReference>
<keyword evidence="9" id="KW-1185">Reference proteome</keyword>
<accession>A0A0F5FFI8</accession>
<dbReference type="STRING" id="429727.VE26_12965"/>
<dbReference type="InterPro" id="IPR022641">
    <property type="entry name" value="CheR_N"/>
</dbReference>
<feature type="binding site" evidence="6">
    <location>
        <position position="147"/>
    </location>
    <ligand>
        <name>S-adenosyl-L-methionine</name>
        <dbReference type="ChEBI" id="CHEBI:59789"/>
    </ligand>
</feature>
<evidence type="ECO:0000256" key="4">
    <source>
        <dbReference type="ARBA" id="ARBA00022691"/>
    </source>
</evidence>
<evidence type="ECO:0000256" key="5">
    <source>
        <dbReference type="PIRNR" id="PIRNR000410"/>
    </source>
</evidence>
<dbReference type="Pfam" id="PF01739">
    <property type="entry name" value="CheR"/>
    <property type="match status" value="1"/>
</dbReference>
<feature type="domain" description="CheR-type methyltransferase" evidence="7">
    <location>
        <begin position="1"/>
        <end position="274"/>
    </location>
</feature>
<dbReference type="PROSITE" id="PS50123">
    <property type="entry name" value="CHER"/>
    <property type="match status" value="1"/>
</dbReference>
<keyword evidence="4 5" id="KW-0949">S-adenosyl-L-methionine</keyword>
<dbReference type="AlphaFoldDB" id="A0A0F5FFI8"/>
<evidence type="ECO:0000313" key="8">
    <source>
        <dbReference type="EMBL" id="KKB07611.1"/>
    </source>
</evidence>
<dbReference type="PATRIC" id="fig|429727.3.peg.2662"/>
<comment type="catalytic activity">
    <reaction evidence="1 5">
        <text>L-glutamyl-[protein] + S-adenosyl-L-methionine = [protein]-L-glutamate 5-O-methyl ester + S-adenosyl-L-homocysteine</text>
        <dbReference type="Rhea" id="RHEA:24452"/>
        <dbReference type="Rhea" id="RHEA-COMP:10208"/>
        <dbReference type="Rhea" id="RHEA-COMP:10311"/>
        <dbReference type="ChEBI" id="CHEBI:29973"/>
        <dbReference type="ChEBI" id="CHEBI:57856"/>
        <dbReference type="ChEBI" id="CHEBI:59789"/>
        <dbReference type="ChEBI" id="CHEBI:82795"/>
        <dbReference type="EC" id="2.1.1.80"/>
    </reaction>
</comment>
<evidence type="ECO:0000256" key="2">
    <source>
        <dbReference type="ARBA" id="ARBA00022603"/>
    </source>
</evidence>
<dbReference type="Gene3D" id="1.10.155.10">
    <property type="entry name" value="Chemotaxis receptor methyltransferase CheR, N-terminal domain"/>
    <property type="match status" value="1"/>
</dbReference>
<comment type="caution">
    <text evidence="8">The sequence shown here is derived from an EMBL/GenBank/DDBJ whole genome shotgun (WGS) entry which is preliminary data.</text>
</comment>
<dbReference type="SMART" id="SM00138">
    <property type="entry name" value="MeTrc"/>
    <property type="match status" value="1"/>
</dbReference>
<dbReference type="SUPFAM" id="SSF47757">
    <property type="entry name" value="Chemotaxis receptor methyltransferase CheR, N-terminal domain"/>
    <property type="match status" value="1"/>
</dbReference>
<dbReference type="EC" id="2.1.1.80" evidence="5"/>
<dbReference type="PANTHER" id="PTHR24422:SF19">
    <property type="entry name" value="CHEMOTAXIS PROTEIN METHYLTRANSFERASE"/>
    <property type="match status" value="1"/>
</dbReference>
<sequence>MEQGELSLSEREFARIKARVYKVAGIALSDAKRTLVVSRLSKIVRALGLVSFDAYIDYLERSGSADDGQDFVNALTTNLTRFYREDHHFEHLRSYVGKLISERPRGTRLRIWSAGCSTGQEPYTIGLDLLSAFPDLKRWDFKILATDIDTAVIAKAALGVYPESELSGLSPERARLFEKSADGSIRIPAAARELVSFKPLNLIGAWPMKGPFDAIFCRNVAIYFDKPTQGEVFGRFSKMLAPEAFLYIGHSENLGSGGDGFRLVGKTIYQSRDKLNKRAA</sequence>